<dbReference type="PANTHER" id="PTHR21021">
    <property type="entry name" value="GAF/PUTATIVE CYTOSKELETAL PROTEIN"/>
    <property type="match status" value="1"/>
</dbReference>
<reference evidence="4 5" key="1">
    <citation type="submission" date="2013-07" db="EMBL/GenBank/DDBJ databases">
        <title>The Genome Sequence of Cryptococcus heveanensis BCC8398.</title>
        <authorList>
            <consortium name="The Broad Institute Genome Sequencing Platform"/>
            <person name="Cuomo C."/>
            <person name="Litvintseva A."/>
            <person name="Chen Y."/>
            <person name="Heitman J."/>
            <person name="Sun S."/>
            <person name="Springer D."/>
            <person name="Dromer F."/>
            <person name="Young S.K."/>
            <person name="Zeng Q."/>
            <person name="Gargeya S."/>
            <person name="Fitzgerald M."/>
            <person name="Abouelleil A."/>
            <person name="Alvarado L."/>
            <person name="Berlin A.M."/>
            <person name="Chapman S.B."/>
            <person name="Dewar J."/>
            <person name="Goldberg J."/>
            <person name="Griggs A."/>
            <person name="Gujja S."/>
            <person name="Hansen M."/>
            <person name="Howarth C."/>
            <person name="Imamovic A."/>
            <person name="Larimer J."/>
            <person name="McCowan C."/>
            <person name="Murphy C."/>
            <person name="Pearson M."/>
            <person name="Priest M."/>
            <person name="Roberts A."/>
            <person name="Saif S."/>
            <person name="Shea T."/>
            <person name="Sykes S."/>
            <person name="Wortman J."/>
            <person name="Nusbaum C."/>
            <person name="Birren B."/>
        </authorList>
    </citation>
    <scope>NUCLEOTIDE SEQUENCE [LARGE SCALE GENOMIC DNA]</scope>
    <source>
        <strain evidence="4 5">BCC8398</strain>
    </source>
</reference>
<feature type="region of interest" description="Disordered" evidence="2">
    <location>
        <begin position="83"/>
        <end position="124"/>
    </location>
</feature>
<dbReference type="InterPro" id="IPR000614">
    <property type="entry name" value="FRMsr_CS"/>
</dbReference>
<evidence type="ECO:0000256" key="2">
    <source>
        <dbReference type="SAM" id="MobiDB-lite"/>
    </source>
</evidence>
<dbReference type="InterPro" id="IPR051330">
    <property type="entry name" value="Phosphatase_reg/MetRdx"/>
</dbReference>
<reference evidence="5" key="2">
    <citation type="submission" date="2013-12" db="EMBL/GenBank/DDBJ databases">
        <title>Evolution of pathogenesis and genome organization in the Tremellales.</title>
        <authorList>
            <person name="Cuomo C."/>
            <person name="Litvintseva A."/>
            <person name="Heitman J."/>
            <person name="Chen Y."/>
            <person name="Sun S."/>
            <person name="Springer D."/>
            <person name="Dromer F."/>
            <person name="Young S."/>
            <person name="Zeng Q."/>
            <person name="Chapman S."/>
            <person name="Gujja S."/>
            <person name="Saif S."/>
            <person name="Birren B."/>
        </authorList>
    </citation>
    <scope>NUCLEOTIDE SEQUENCE [LARGE SCALE GENOMIC DNA]</scope>
    <source>
        <strain evidence="5">BCC8398</strain>
    </source>
</reference>
<sequence length="228" mass="24293">MPHADSSYIPDTVRTKTDFYEHVATHLEALLHGERYWVTNLAQTAAILYHSYLACSLYGGEATKPVVNWCVLSVHSGPTSSTGFYLRPPSHPSSPSSASSDQPASSTSTSQSPSSPSLSQPQLPPLLLGPYQGRPACLSINPIKGKGVCADAFLSRSTLIVDDVEAYPGHIACDGETKSEIVLPLLNTEGSVIGVLDLDSTSLGTFGEEDMKGLERIVGILKEGCDWS</sequence>
<dbReference type="GO" id="GO:0005829">
    <property type="term" value="C:cytosol"/>
    <property type="evidence" value="ECO:0007669"/>
    <property type="project" value="TreeGrafter"/>
</dbReference>
<dbReference type="SUPFAM" id="SSF55781">
    <property type="entry name" value="GAF domain-like"/>
    <property type="match status" value="1"/>
</dbReference>
<proteinExistence type="inferred from homology"/>
<dbReference type="Gene3D" id="3.30.450.40">
    <property type="match status" value="1"/>
</dbReference>
<feature type="domain" description="GAF" evidence="3">
    <location>
        <begin position="136"/>
        <end position="219"/>
    </location>
</feature>
<organism evidence="4 5">
    <name type="scientific">Kwoniella heveanensis BCC8398</name>
    <dbReference type="NCBI Taxonomy" id="1296120"/>
    <lineage>
        <taxon>Eukaryota</taxon>
        <taxon>Fungi</taxon>
        <taxon>Dikarya</taxon>
        <taxon>Basidiomycota</taxon>
        <taxon>Agaricomycotina</taxon>
        <taxon>Tremellomycetes</taxon>
        <taxon>Tremellales</taxon>
        <taxon>Cryptococcaceae</taxon>
        <taxon>Kwoniella</taxon>
    </lineage>
</organism>
<dbReference type="OrthoDB" id="15735at2759"/>
<dbReference type="InterPro" id="IPR003018">
    <property type="entry name" value="GAF"/>
</dbReference>
<evidence type="ECO:0000313" key="4">
    <source>
        <dbReference type="EMBL" id="OCF37295.1"/>
    </source>
</evidence>
<accession>A0A1B9H212</accession>
<evidence type="ECO:0000313" key="5">
    <source>
        <dbReference type="Proteomes" id="UP000092666"/>
    </source>
</evidence>
<dbReference type="AlphaFoldDB" id="A0A1B9H212"/>
<evidence type="ECO:0000259" key="3">
    <source>
        <dbReference type="Pfam" id="PF13185"/>
    </source>
</evidence>
<comment type="similarity">
    <text evidence="1">Belongs to the free Met sulfoxide reductase family.</text>
</comment>
<dbReference type="PANTHER" id="PTHR21021:SF15">
    <property type="entry name" value="FREE METHIONINE-R-SULFOXIDE REDUCTASE"/>
    <property type="match status" value="1"/>
</dbReference>
<evidence type="ECO:0000256" key="1">
    <source>
        <dbReference type="ARBA" id="ARBA00038454"/>
    </source>
</evidence>
<dbReference type="PROSITE" id="PS01320">
    <property type="entry name" value="UPF0067"/>
    <property type="match status" value="1"/>
</dbReference>
<protein>
    <submittedName>
        <fullName evidence="4">GAF domain-containing protein</fullName>
    </submittedName>
</protein>
<dbReference type="Proteomes" id="UP000092666">
    <property type="component" value="Unassembled WGS sequence"/>
</dbReference>
<dbReference type="Pfam" id="PF13185">
    <property type="entry name" value="GAF_2"/>
    <property type="match status" value="1"/>
</dbReference>
<dbReference type="GO" id="GO:0033745">
    <property type="term" value="F:L-methionine-(R)-S-oxide reductase activity"/>
    <property type="evidence" value="ECO:0007669"/>
    <property type="project" value="TreeGrafter"/>
</dbReference>
<dbReference type="InterPro" id="IPR029016">
    <property type="entry name" value="GAF-like_dom_sf"/>
</dbReference>
<name>A0A1B9H212_9TREE</name>
<keyword evidence="5" id="KW-1185">Reference proteome</keyword>
<dbReference type="EMBL" id="KI669493">
    <property type="protein sequence ID" value="OCF37295.1"/>
    <property type="molecule type" value="Genomic_DNA"/>
</dbReference>
<feature type="compositionally biased region" description="Low complexity" evidence="2">
    <location>
        <begin position="93"/>
        <end position="124"/>
    </location>
</feature>
<gene>
    <name evidence="4" type="ORF">I316_01204</name>
</gene>